<comment type="similarity">
    <text evidence="1">Belongs to the peptidase C40 family.</text>
</comment>
<dbReference type="EMBL" id="CP011280">
    <property type="protein sequence ID" value="AKC95604.1"/>
    <property type="molecule type" value="Genomic_DNA"/>
</dbReference>
<keyword evidence="3" id="KW-0378">Hydrolase</keyword>
<feature type="signal peptide" evidence="5">
    <location>
        <begin position="1"/>
        <end position="20"/>
    </location>
</feature>
<organism evidence="7 8">
    <name type="scientific">Sneathia vaginalis</name>
    <dbReference type="NCBI Taxonomy" id="187101"/>
    <lineage>
        <taxon>Bacteria</taxon>
        <taxon>Fusobacteriati</taxon>
        <taxon>Fusobacteriota</taxon>
        <taxon>Fusobacteriia</taxon>
        <taxon>Fusobacteriales</taxon>
        <taxon>Leptotrichiaceae</taxon>
        <taxon>Sneathia</taxon>
    </lineage>
</organism>
<dbReference type="InterPro" id="IPR038765">
    <property type="entry name" value="Papain-like_cys_pep_sf"/>
</dbReference>
<dbReference type="PANTHER" id="PTHR47053:SF1">
    <property type="entry name" value="MUREIN DD-ENDOPEPTIDASE MEPH-RELATED"/>
    <property type="match status" value="1"/>
</dbReference>
<reference evidence="7 8" key="1">
    <citation type="journal article" date="2012" name="BMC Genomics">
        <title>Genomic sequence analysis and characterization of Sneathia amnii sp. nov.</title>
        <authorList>
            <consortium name="Vaginal Microbiome Consortium (additional members)"/>
            <person name="Harwich M.D.Jr."/>
            <person name="Serrano M.G."/>
            <person name="Fettweis J.M."/>
            <person name="Alves J.M."/>
            <person name="Reimers M.A."/>
            <person name="Buck G.A."/>
            <person name="Jefferson K.K."/>
        </authorList>
    </citation>
    <scope>NUCLEOTIDE SEQUENCE [LARGE SCALE GENOMIC DNA]</scope>
    <source>
        <strain evidence="7 8">SN35</strain>
    </source>
</reference>
<evidence type="ECO:0000313" key="8">
    <source>
        <dbReference type="Proteomes" id="UP000033103"/>
    </source>
</evidence>
<proteinExistence type="inferred from homology"/>
<dbReference type="STRING" id="187101.VC03_03610"/>
<feature type="domain" description="NlpC/P60" evidence="6">
    <location>
        <begin position="27"/>
        <end position="149"/>
    </location>
</feature>
<dbReference type="Pfam" id="PF00877">
    <property type="entry name" value="NLPC_P60"/>
    <property type="match status" value="1"/>
</dbReference>
<evidence type="ECO:0000256" key="3">
    <source>
        <dbReference type="ARBA" id="ARBA00022801"/>
    </source>
</evidence>
<dbReference type="KEGG" id="sns:VC03_03610"/>
<protein>
    <recommendedName>
        <fullName evidence="6">NlpC/P60 domain-containing protein</fullName>
    </recommendedName>
</protein>
<dbReference type="RefSeq" id="WP_046328710.1">
    <property type="nucleotide sequence ID" value="NZ_CAUPIC010000002.1"/>
</dbReference>
<dbReference type="SUPFAM" id="SSF54001">
    <property type="entry name" value="Cysteine proteinases"/>
    <property type="match status" value="1"/>
</dbReference>
<name>A0A0E3UTX0_9FUSO</name>
<evidence type="ECO:0000256" key="1">
    <source>
        <dbReference type="ARBA" id="ARBA00007074"/>
    </source>
</evidence>
<gene>
    <name evidence="7" type="ORF">VC03_03610</name>
</gene>
<dbReference type="PANTHER" id="PTHR47053">
    <property type="entry name" value="MUREIN DD-ENDOPEPTIDASE MEPH-RELATED"/>
    <property type="match status" value="1"/>
</dbReference>
<dbReference type="InterPro" id="IPR000064">
    <property type="entry name" value="NLP_P60_dom"/>
</dbReference>
<evidence type="ECO:0000256" key="4">
    <source>
        <dbReference type="ARBA" id="ARBA00022807"/>
    </source>
</evidence>
<dbReference type="GO" id="GO:0008234">
    <property type="term" value="F:cysteine-type peptidase activity"/>
    <property type="evidence" value="ECO:0007669"/>
    <property type="project" value="UniProtKB-KW"/>
</dbReference>
<dbReference type="PATRIC" id="fig|1069640.6.peg.712"/>
<keyword evidence="8" id="KW-1185">Reference proteome</keyword>
<dbReference type="InterPro" id="IPR051202">
    <property type="entry name" value="Peptidase_C40"/>
</dbReference>
<evidence type="ECO:0000313" key="7">
    <source>
        <dbReference type="EMBL" id="AKC95604.1"/>
    </source>
</evidence>
<feature type="chain" id="PRO_5002413029" description="NlpC/P60 domain-containing protein" evidence="5">
    <location>
        <begin position="21"/>
        <end position="153"/>
    </location>
</feature>
<keyword evidence="5" id="KW-0732">Signal</keyword>
<dbReference type="Gene3D" id="3.90.1720.10">
    <property type="entry name" value="endopeptidase domain like (from Nostoc punctiforme)"/>
    <property type="match status" value="1"/>
</dbReference>
<dbReference type="OrthoDB" id="9808890at2"/>
<evidence type="ECO:0000256" key="2">
    <source>
        <dbReference type="ARBA" id="ARBA00022670"/>
    </source>
</evidence>
<evidence type="ECO:0000256" key="5">
    <source>
        <dbReference type="SAM" id="SignalP"/>
    </source>
</evidence>
<sequence length="153" mass="17313">MVKKFILIITLILSINISFANNNKTADDIRKQISEYAMTYLDTPYRWGSKGPSTFDCSGFVNYVYKKKANIDLPRSSYDIAKIGTAKFSNLEVGDLLFFKTTSKARISHVGIYIGNNKFIHASSSKRGVVISELEGYYKKTFKWGVSVVNKKK</sequence>
<dbReference type="HOGENOM" id="CLU_016043_8_1_0"/>
<dbReference type="AlphaFoldDB" id="A0A0E3UTX0"/>
<dbReference type="PROSITE" id="PS51935">
    <property type="entry name" value="NLPC_P60"/>
    <property type="match status" value="1"/>
</dbReference>
<keyword evidence="4" id="KW-0788">Thiol protease</keyword>
<keyword evidence="2" id="KW-0645">Protease</keyword>
<evidence type="ECO:0000259" key="6">
    <source>
        <dbReference type="PROSITE" id="PS51935"/>
    </source>
</evidence>
<dbReference type="Proteomes" id="UP000033103">
    <property type="component" value="Chromosome"/>
</dbReference>
<dbReference type="GO" id="GO:0006508">
    <property type="term" value="P:proteolysis"/>
    <property type="evidence" value="ECO:0007669"/>
    <property type="project" value="UniProtKB-KW"/>
</dbReference>
<accession>A0A0E3UTX0</accession>